<feature type="compositionally biased region" description="Basic and acidic residues" evidence="1">
    <location>
        <begin position="142"/>
        <end position="164"/>
    </location>
</feature>
<feature type="transmembrane region" description="Helical" evidence="2">
    <location>
        <begin position="334"/>
        <end position="353"/>
    </location>
</feature>
<feature type="compositionally biased region" description="Acidic residues" evidence="1">
    <location>
        <begin position="165"/>
        <end position="180"/>
    </location>
</feature>
<organism evidence="3 4">
    <name type="scientific">Reticulomyxa filosa</name>
    <dbReference type="NCBI Taxonomy" id="46433"/>
    <lineage>
        <taxon>Eukaryota</taxon>
        <taxon>Sar</taxon>
        <taxon>Rhizaria</taxon>
        <taxon>Retaria</taxon>
        <taxon>Foraminifera</taxon>
        <taxon>Monothalamids</taxon>
        <taxon>Reticulomyxidae</taxon>
        <taxon>Reticulomyxa</taxon>
    </lineage>
</organism>
<feature type="compositionally biased region" description="Basic residues" evidence="1">
    <location>
        <begin position="184"/>
        <end position="199"/>
    </location>
</feature>
<keyword evidence="2" id="KW-0812">Transmembrane</keyword>
<protein>
    <submittedName>
        <fullName evidence="3">Uncharacterized protein</fullName>
    </submittedName>
</protein>
<sequence>MSGVKSKTHTYREQTGSYQVVEMSKPREKWDVGEHVLCRLPEGCQWFHGFIVEKVMSNGGSNDMKDSVRVQFIYHDTIRTKIYDLYSKDLKSPNEGLWDLFTAKSFTQMEYKRLHRYGGADPFTQVKQIRENEMLLKFPPKPIEEEKKLEEMRPNTDGQDGKEGEGEEGGDIEKDEEEQEDSRGKKKKSKSGTDKKKKKDKDGKSKKGTKKEKTSKGNLPKKSLPKINFPKKNLSKTSLPKKKVQEGGLPETKVQEGGLPETKLPKTKLPRVPPKKKITRKVSLKLNLTKKKVSLPALKVPKEFTLAREYNYWKLSFFSFFCYVKFVMFENVFLIPFVSALRLCFFVQTILFASNSFPKKKKMVYAVKPCGKKNIYITEEKRGHLDNNIMNLNKSILLSIKLQNHKSTIFY</sequence>
<gene>
    <name evidence="3" type="ORF">RFI_31438</name>
</gene>
<accession>X6LVL1</accession>
<evidence type="ECO:0000256" key="1">
    <source>
        <dbReference type="SAM" id="MobiDB-lite"/>
    </source>
</evidence>
<dbReference type="Proteomes" id="UP000023152">
    <property type="component" value="Unassembled WGS sequence"/>
</dbReference>
<dbReference type="EMBL" id="ASPP01027630">
    <property type="protein sequence ID" value="ETO05958.1"/>
    <property type="molecule type" value="Genomic_DNA"/>
</dbReference>
<evidence type="ECO:0000256" key="2">
    <source>
        <dbReference type="SAM" id="Phobius"/>
    </source>
</evidence>
<feature type="compositionally biased region" description="Basic residues" evidence="1">
    <location>
        <begin position="265"/>
        <end position="275"/>
    </location>
</feature>
<feature type="region of interest" description="Disordered" evidence="1">
    <location>
        <begin position="134"/>
        <end position="275"/>
    </location>
</feature>
<name>X6LVL1_RETFI</name>
<comment type="caution">
    <text evidence="3">The sequence shown here is derived from an EMBL/GenBank/DDBJ whole genome shotgun (WGS) entry which is preliminary data.</text>
</comment>
<proteinExistence type="predicted"/>
<dbReference type="AlphaFoldDB" id="X6LVL1"/>
<keyword evidence="2" id="KW-0472">Membrane</keyword>
<keyword evidence="2" id="KW-1133">Transmembrane helix</keyword>
<reference evidence="3 4" key="1">
    <citation type="journal article" date="2013" name="Curr. Biol.">
        <title>The Genome of the Foraminiferan Reticulomyxa filosa.</title>
        <authorList>
            <person name="Glockner G."/>
            <person name="Hulsmann N."/>
            <person name="Schleicher M."/>
            <person name="Noegel A.A."/>
            <person name="Eichinger L."/>
            <person name="Gallinger C."/>
            <person name="Pawlowski J."/>
            <person name="Sierra R."/>
            <person name="Euteneuer U."/>
            <person name="Pillet L."/>
            <person name="Moustafa A."/>
            <person name="Platzer M."/>
            <person name="Groth M."/>
            <person name="Szafranski K."/>
            <person name="Schliwa M."/>
        </authorList>
    </citation>
    <scope>NUCLEOTIDE SEQUENCE [LARGE SCALE GENOMIC DNA]</scope>
</reference>
<keyword evidence="4" id="KW-1185">Reference proteome</keyword>
<evidence type="ECO:0000313" key="3">
    <source>
        <dbReference type="EMBL" id="ETO05958.1"/>
    </source>
</evidence>
<evidence type="ECO:0000313" key="4">
    <source>
        <dbReference type="Proteomes" id="UP000023152"/>
    </source>
</evidence>
<feature type="compositionally biased region" description="Basic and acidic residues" evidence="1">
    <location>
        <begin position="200"/>
        <end position="215"/>
    </location>
</feature>